<evidence type="ECO:0000313" key="10">
    <source>
        <dbReference type="Proteomes" id="UP000265663"/>
    </source>
</evidence>
<dbReference type="PROSITE" id="PS50850">
    <property type="entry name" value="MFS"/>
    <property type="match status" value="1"/>
</dbReference>
<evidence type="ECO:0000256" key="7">
    <source>
        <dbReference type="SAM" id="Phobius"/>
    </source>
</evidence>
<feature type="transmembrane region" description="Helical" evidence="7">
    <location>
        <begin position="661"/>
        <end position="683"/>
    </location>
</feature>
<evidence type="ECO:0000313" key="9">
    <source>
        <dbReference type="EMBL" id="RMZ67604.1"/>
    </source>
</evidence>
<keyword evidence="2" id="KW-0813">Transport</keyword>
<evidence type="ECO:0000256" key="6">
    <source>
        <dbReference type="SAM" id="MobiDB-lite"/>
    </source>
</evidence>
<feature type="compositionally biased region" description="Basic and acidic residues" evidence="6">
    <location>
        <begin position="700"/>
        <end position="711"/>
    </location>
</feature>
<feature type="transmembrane region" description="Helical" evidence="7">
    <location>
        <begin position="286"/>
        <end position="311"/>
    </location>
</feature>
<keyword evidence="3 7" id="KW-0812">Transmembrane</keyword>
<dbReference type="PRINTS" id="PR01036">
    <property type="entry name" value="TCRTETB"/>
</dbReference>
<feature type="transmembrane region" description="Helical" evidence="7">
    <location>
        <begin position="518"/>
        <end position="544"/>
    </location>
</feature>
<dbReference type="InterPro" id="IPR020846">
    <property type="entry name" value="MFS_dom"/>
</dbReference>
<comment type="subcellular location">
    <subcellularLocation>
        <location evidence="1">Membrane</location>
        <topology evidence="1">Multi-pass membrane protein</topology>
    </subcellularLocation>
</comment>
<feature type="transmembrane region" description="Helical" evidence="7">
    <location>
        <begin position="255"/>
        <end position="280"/>
    </location>
</feature>
<organism evidence="9 10">
    <name type="scientific">Pyrenophora seminiperda CCB06</name>
    <dbReference type="NCBI Taxonomy" id="1302712"/>
    <lineage>
        <taxon>Eukaryota</taxon>
        <taxon>Fungi</taxon>
        <taxon>Dikarya</taxon>
        <taxon>Ascomycota</taxon>
        <taxon>Pezizomycotina</taxon>
        <taxon>Dothideomycetes</taxon>
        <taxon>Pleosporomycetidae</taxon>
        <taxon>Pleosporales</taxon>
        <taxon>Pleosporineae</taxon>
        <taxon>Pleosporaceae</taxon>
        <taxon>Pyrenophora</taxon>
    </lineage>
</organism>
<dbReference type="OrthoDB" id="9986881at2759"/>
<feature type="compositionally biased region" description="Low complexity" evidence="6">
    <location>
        <begin position="91"/>
        <end position="105"/>
    </location>
</feature>
<dbReference type="GO" id="GO:0022857">
    <property type="term" value="F:transmembrane transporter activity"/>
    <property type="evidence" value="ECO:0007669"/>
    <property type="project" value="InterPro"/>
</dbReference>
<dbReference type="Proteomes" id="UP000265663">
    <property type="component" value="Unassembled WGS sequence"/>
</dbReference>
<feature type="domain" description="Major facilitator superfamily (MFS) profile" evidence="8">
    <location>
        <begin position="257"/>
        <end position="688"/>
    </location>
</feature>
<name>A0A3M7LZL0_9PLEO</name>
<protein>
    <submittedName>
        <fullName evidence="9">MFS transporter DHA1 family multidrug resistance</fullName>
    </submittedName>
</protein>
<evidence type="ECO:0000256" key="2">
    <source>
        <dbReference type="ARBA" id="ARBA00022448"/>
    </source>
</evidence>
<dbReference type="SUPFAM" id="SSF103473">
    <property type="entry name" value="MFS general substrate transporter"/>
    <property type="match status" value="1"/>
</dbReference>
<sequence length="744" mass="82693">MRLSATATEIITVTTASIRSQLPELHISSAIMQEEDYEILRNEANASPERYSTWDPNRQFREEYNRRHMHDQTPAERNRNIEAHERGQRTQSQASVAQEAVASPVGEKEEEIASPLSRHSTTSSASSASSSSTHSARLEEIRTARSTPTRGRRPTVNSQSSNGNFLTLHPTERDPEALRRIETHRSQHAGTVGASQVDSRLTKTLTRRKTEKPLPNLGAGKPFPPPLPDREEYVVEFDGKDDPLHAQNWPMKKKIFIGAILAFDALSATMGSSIFSAATIPVSREYHVANVVGTLGTSLFVFGYAFGPLMWAPFSELYGRKPPLIIAAFGFAIFSISVATAKDLQTIMICRFFAGIFGSSPLAIVAAVFADMFDNKLRGLAVAVFSATVFMGPLLAPFIGGFIAHSTLGWRWTEYISSFMGFVAFILLFFFMEESYAPVILINKASELRRRTKNWGIHAKQEEIEVDFKELIVKNVSRPMRILFTEPIVLLITIYMSFIYGLLYLFLTAYALVFQGVYGWSAGIGGLAYFGMIAGEIIAFVIIVCDNPRYVRKLQANNNIPVPEWRLPISMVGGVLFAIGLFWFGWTGYTGRIHWIVPVLSGLFTGFGIFSIFLSLLNYIVDAYLMFAASAIAANTFMRSIFGGVFPLFATFMFKGMGIEWASTLLGCVAAVLVPMPVFFYIFGKRIRAKSKFAPAPDILQDKRRDEESKGMEGNGDEGSGDTTERESSHGEIGVLQKERSKEQ</sequence>
<feature type="compositionally biased region" description="Low complexity" evidence="6">
    <location>
        <begin position="117"/>
        <end position="135"/>
    </location>
</feature>
<dbReference type="GO" id="GO:0005886">
    <property type="term" value="C:plasma membrane"/>
    <property type="evidence" value="ECO:0007669"/>
    <property type="project" value="TreeGrafter"/>
</dbReference>
<dbReference type="Gene3D" id="1.20.1250.20">
    <property type="entry name" value="MFS general substrate transporter like domains"/>
    <property type="match status" value="1"/>
</dbReference>
<evidence type="ECO:0000256" key="3">
    <source>
        <dbReference type="ARBA" id="ARBA00022692"/>
    </source>
</evidence>
<feature type="transmembrane region" description="Helical" evidence="7">
    <location>
        <begin position="624"/>
        <end position="649"/>
    </location>
</feature>
<keyword evidence="5 7" id="KW-0472">Membrane</keyword>
<keyword evidence="4 7" id="KW-1133">Transmembrane helix</keyword>
<evidence type="ECO:0000259" key="8">
    <source>
        <dbReference type="PROSITE" id="PS50850"/>
    </source>
</evidence>
<feature type="transmembrane region" description="Helical" evidence="7">
    <location>
        <begin position="488"/>
        <end position="512"/>
    </location>
</feature>
<proteinExistence type="predicted"/>
<dbReference type="PANTHER" id="PTHR23502:SF31">
    <property type="entry name" value="POLYAMINE TRANSPORTER 1"/>
    <property type="match status" value="1"/>
</dbReference>
<feature type="transmembrane region" description="Helical" evidence="7">
    <location>
        <begin position="415"/>
        <end position="432"/>
    </location>
</feature>
<keyword evidence="10" id="KW-1185">Reference proteome</keyword>
<feature type="region of interest" description="Disordered" evidence="6">
    <location>
        <begin position="84"/>
        <end position="173"/>
    </location>
</feature>
<evidence type="ECO:0000256" key="1">
    <source>
        <dbReference type="ARBA" id="ARBA00004141"/>
    </source>
</evidence>
<feature type="transmembrane region" description="Helical" evidence="7">
    <location>
        <begin position="565"/>
        <end position="586"/>
    </location>
</feature>
<feature type="transmembrane region" description="Helical" evidence="7">
    <location>
        <begin position="592"/>
        <end position="617"/>
    </location>
</feature>
<feature type="transmembrane region" description="Helical" evidence="7">
    <location>
        <begin position="323"/>
        <end position="340"/>
    </location>
</feature>
<dbReference type="PANTHER" id="PTHR23502">
    <property type="entry name" value="MAJOR FACILITATOR SUPERFAMILY"/>
    <property type="match status" value="1"/>
</dbReference>
<feature type="transmembrane region" description="Helical" evidence="7">
    <location>
        <begin position="352"/>
        <end position="373"/>
    </location>
</feature>
<reference evidence="9 10" key="1">
    <citation type="journal article" date="2014" name="PLoS ONE">
        <title>De novo Genome Assembly of the Fungal Plant Pathogen Pyrenophora semeniperda.</title>
        <authorList>
            <person name="Soliai M.M."/>
            <person name="Meyer S.E."/>
            <person name="Udall J.A."/>
            <person name="Elzinga D.E."/>
            <person name="Hermansen R.A."/>
            <person name="Bodily P.M."/>
            <person name="Hart A.A."/>
            <person name="Coleman C.E."/>
        </authorList>
    </citation>
    <scope>NUCLEOTIDE SEQUENCE [LARGE SCALE GENOMIC DNA]</scope>
    <source>
        <strain evidence="9 10">CCB06</strain>
        <tissue evidence="9">Mycelium</tissue>
    </source>
</reference>
<dbReference type="FunFam" id="1.20.1250.20:FF:000011">
    <property type="entry name" value="MFS multidrug transporter, putative"/>
    <property type="match status" value="1"/>
</dbReference>
<dbReference type="InterPro" id="IPR011701">
    <property type="entry name" value="MFS"/>
</dbReference>
<accession>A0A3M7LZL0</accession>
<dbReference type="InterPro" id="IPR036259">
    <property type="entry name" value="MFS_trans_sf"/>
</dbReference>
<dbReference type="CDD" id="cd17323">
    <property type="entry name" value="MFS_Tpo1_MDR_like"/>
    <property type="match status" value="1"/>
</dbReference>
<feature type="compositionally biased region" description="Polar residues" evidence="6">
    <location>
        <begin position="144"/>
        <end position="165"/>
    </location>
</feature>
<gene>
    <name evidence="9" type="ORF">GMOD_00001552</name>
</gene>
<feature type="region of interest" description="Disordered" evidence="6">
    <location>
        <begin position="698"/>
        <end position="744"/>
    </location>
</feature>
<dbReference type="EMBL" id="KE747810">
    <property type="protein sequence ID" value="RMZ67604.1"/>
    <property type="molecule type" value="Genomic_DNA"/>
</dbReference>
<feature type="region of interest" description="Disordered" evidence="6">
    <location>
        <begin position="206"/>
        <end position="225"/>
    </location>
</feature>
<evidence type="ECO:0000256" key="4">
    <source>
        <dbReference type="ARBA" id="ARBA00022989"/>
    </source>
</evidence>
<dbReference type="Pfam" id="PF07690">
    <property type="entry name" value="MFS_1"/>
    <property type="match status" value="1"/>
</dbReference>
<dbReference type="AlphaFoldDB" id="A0A3M7LZL0"/>
<feature type="transmembrane region" description="Helical" evidence="7">
    <location>
        <begin position="380"/>
        <end position="403"/>
    </location>
</feature>
<evidence type="ECO:0000256" key="5">
    <source>
        <dbReference type="ARBA" id="ARBA00023136"/>
    </source>
</evidence>